<evidence type="ECO:0000313" key="1">
    <source>
        <dbReference type="EMBL" id="KAG1773640.1"/>
    </source>
</evidence>
<sequence>MSVFISKHPSTCPRVLDATDCPPHNILHDTQKYPLFYDALYYPQYNESVYATAEKFCCWLQLSLTSHCNSSCLRCGPFHRSVAVVFDGVGLSIRVDNISMTFTHAHFESAAYVHCSVFTRFKIYQAAAQRGTPLPTAASCITSRLKDDPRWFSYPDACYTDNLSALSAPVLRDAALRVGTKRSDVRNKEFYRHVG</sequence>
<accession>A0A9P6ZNK8</accession>
<proteinExistence type="predicted"/>
<dbReference type="AlphaFoldDB" id="A0A9P6ZNK8"/>
<dbReference type="Proteomes" id="UP000714275">
    <property type="component" value="Unassembled WGS sequence"/>
</dbReference>
<dbReference type="EMBL" id="JABBWD010000047">
    <property type="protein sequence ID" value="KAG1773640.1"/>
    <property type="molecule type" value="Genomic_DNA"/>
</dbReference>
<keyword evidence="2" id="KW-1185">Reference proteome</keyword>
<evidence type="ECO:0000313" key="2">
    <source>
        <dbReference type="Proteomes" id="UP000714275"/>
    </source>
</evidence>
<name>A0A9P6ZNK8_9AGAM</name>
<gene>
    <name evidence="1" type="ORF">EV702DRAFT_1129554</name>
</gene>
<reference evidence="1" key="1">
    <citation type="journal article" date="2020" name="New Phytol.">
        <title>Comparative genomics reveals dynamic genome evolution in host specialist ectomycorrhizal fungi.</title>
        <authorList>
            <person name="Lofgren L.A."/>
            <person name="Nguyen N.H."/>
            <person name="Vilgalys R."/>
            <person name="Ruytinx J."/>
            <person name="Liao H.L."/>
            <person name="Branco S."/>
            <person name="Kuo A."/>
            <person name="LaButti K."/>
            <person name="Lipzen A."/>
            <person name="Andreopoulos W."/>
            <person name="Pangilinan J."/>
            <person name="Riley R."/>
            <person name="Hundley H."/>
            <person name="Na H."/>
            <person name="Barry K."/>
            <person name="Grigoriev I.V."/>
            <person name="Stajich J.E."/>
            <person name="Kennedy P.G."/>
        </authorList>
    </citation>
    <scope>NUCLEOTIDE SEQUENCE</scope>
    <source>
        <strain evidence="1">DOB743</strain>
    </source>
</reference>
<comment type="caution">
    <text evidence="1">The sequence shown here is derived from an EMBL/GenBank/DDBJ whole genome shotgun (WGS) entry which is preliminary data.</text>
</comment>
<organism evidence="1 2">
    <name type="scientific">Suillus placidus</name>
    <dbReference type="NCBI Taxonomy" id="48579"/>
    <lineage>
        <taxon>Eukaryota</taxon>
        <taxon>Fungi</taxon>
        <taxon>Dikarya</taxon>
        <taxon>Basidiomycota</taxon>
        <taxon>Agaricomycotina</taxon>
        <taxon>Agaricomycetes</taxon>
        <taxon>Agaricomycetidae</taxon>
        <taxon>Boletales</taxon>
        <taxon>Suillineae</taxon>
        <taxon>Suillaceae</taxon>
        <taxon>Suillus</taxon>
    </lineage>
</organism>
<dbReference type="OrthoDB" id="2679864at2759"/>
<protein>
    <submittedName>
        <fullName evidence="1">Uncharacterized protein</fullName>
    </submittedName>
</protein>